<name>A0ABR1TQG5_9PEZI</name>
<evidence type="ECO:0000313" key="4">
    <source>
        <dbReference type="Proteomes" id="UP001446871"/>
    </source>
</evidence>
<dbReference type="EMBL" id="JAQQWM010000009">
    <property type="protein sequence ID" value="KAK8047928.1"/>
    <property type="molecule type" value="Genomic_DNA"/>
</dbReference>
<comment type="similarity">
    <text evidence="1">Belongs to the cycloisomerase 2 family.</text>
</comment>
<evidence type="ECO:0008006" key="5">
    <source>
        <dbReference type="Google" id="ProtNLM"/>
    </source>
</evidence>
<reference evidence="3 4" key="1">
    <citation type="submission" date="2023-01" db="EMBL/GenBank/DDBJ databases">
        <title>Analysis of 21 Apiospora genomes using comparative genomics revels a genus with tremendous synthesis potential of carbohydrate active enzymes and secondary metabolites.</title>
        <authorList>
            <person name="Sorensen T."/>
        </authorList>
    </citation>
    <scope>NUCLEOTIDE SEQUENCE [LARGE SCALE GENOMIC DNA]</scope>
    <source>
        <strain evidence="3 4">CBS 83171</strain>
    </source>
</reference>
<organism evidence="3 4">
    <name type="scientific">Apiospora saccharicola</name>
    <dbReference type="NCBI Taxonomy" id="335842"/>
    <lineage>
        <taxon>Eukaryota</taxon>
        <taxon>Fungi</taxon>
        <taxon>Dikarya</taxon>
        <taxon>Ascomycota</taxon>
        <taxon>Pezizomycotina</taxon>
        <taxon>Sordariomycetes</taxon>
        <taxon>Xylariomycetidae</taxon>
        <taxon>Amphisphaeriales</taxon>
        <taxon>Apiosporaceae</taxon>
        <taxon>Apiospora</taxon>
    </lineage>
</organism>
<dbReference type="Gene3D" id="2.130.10.10">
    <property type="entry name" value="YVTN repeat-like/Quinoprotein amine dehydrogenase"/>
    <property type="match status" value="1"/>
</dbReference>
<dbReference type="Pfam" id="PF10282">
    <property type="entry name" value="Lactonase"/>
    <property type="match status" value="1"/>
</dbReference>
<dbReference type="PANTHER" id="PTHR30344">
    <property type="entry name" value="6-PHOSPHOGLUCONOLACTONASE-RELATED"/>
    <property type="match status" value="1"/>
</dbReference>
<gene>
    <name evidence="3" type="ORF">PG996_015992</name>
</gene>
<dbReference type="InterPro" id="IPR015943">
    <property type="entry name" value="WD40/YVTN_repeat-like_dom_sf"/>
</dbReference>
<dbReference type="Proteomes" id="UP001446871">
    <property type="component" value="Unassembled WGS sequence"/>
</dbReference>
<dbReference type="InterPro" id="IPR011045">
    <property type="entry name" value="N2O_reductase_N"/>
</dbReference>
<dbReference type="InterPro" id="IPR019405">
    <property type="entry name" value="Lactonase_7-beta_prop"/>
</dbReference>
<comment type="caution">
    <text evidence="3">The sequence shown here is derived from an EMBL/GenBank/DDBJ whole genome shotgun (WGS) entry which is preliminary data.</text>
</comment>
<keyword evidence="2" id="KW-0732">Signal</keyword>
<evidence type="ECO:0000256" key="1">
    <source>
        <dbReference type="ARBA" id="ARBA00005564"/>
    </source>
</evidence>
<dbReference type="SUPFAM" id="SSF50974">
    <property type="entry name" value="Nitrous oxide reductase, N-terminal domain"/>
    <property type="match status" value="1"/>
</dbReference>
<dbReference type="InterPro" id="IPR050282">
    <property type="entry name" value="Cycloisomerase_2"/>
</dbReference>
<sequence>MRSNSILASGLLASSQTALAAKLIASHFSGPIYTLDLALTNATSGTLKVTGQINGCKMPSWVTVDKASDSIFCIDESGYGGGVLAQFAANDQAVLAPKASAPTLGNSVFGALYGGDDDRSFVITAEYSPSTITTYKLPLSASSKPIQKLSFTMPKPGPRPDRQDKPHPHAAFLDPTKAFLVVPDLGADVTRIFKINKATGELTACPVAPSLPGDGPRHGEFLETKGGLRYYSLNEVASSVGMYNVTYGADNNCMALDLVQTLSTFGDRKGLTTEKAAELRIAGEYLYASNRNDQKFGKELDSLAIFKLDAAGGSGAMTFQELTNSHGFFPRPFEINKAGTYVAIGGQTTANVAIVARDAATGKLGPLVANINLPPRGTYGGEDGLSAVVWYE</sequence>
<keyword evidence="4" id="KW-1185">Reference proteome</keyword>
<protein>
    <recommendedName>
        <fullName evidence="5">6-phosphogluconolactonase</fullName>
    </recommendedName>
</protein>
<dbReference type="PANTHER" id="PTHR30344:SF1">
    <property type="entry name" value="6-PHOSPHOGLUCONOLACTONASE"/>
    <property type="match status" value="1"/>
</dbReference>
<evidence type="ECO:0000313" key="3">
    <source>
        <dbReference type="EMBL" id="KAK8047928.1"/>
    </source>
</evidence>
<accession>A0ABR1TQG5</accession>
<feature type="signal peptide" evidence="2">
    <location>
        <begin position="1"/>
        <end position="20"/>
    </location>
</feature>
<feature type="chain" id="PRO_5046655328" description="6-phosphogluconolactonase" evidence="2">
    <location>
        <begin position="21"/>
        <end position="392"/>
    </location>
</feature>
<evidence type="ECO:0000256" key="2">
    <source>
        <dbReference type="SAM" id="SignalP"/>
    </source>
</evidence>
<proteinExistence type="inferred from homology"/>